<dbReference type="Gene3D" id="1.25.40.20">
    <property type="entry name" value="Ankyrin repeat-containing domain"/>
    <property type="match status" value="2"/>
</dbReference>
<feature type="transmembrane region" description="Helical" evidence="4">
    <location>
        <begin position="12"/>
        <end position="29"/>
    </location>
</feature>
<evidence type="ECO:0000313" key="5">
    <source>
        <dbReference type="EMBL" id="GAK48982.1"/>
    </source>
</evidence>
<sequence length="246" mass="27104">MNYCSQNHNKRRACFWGTLIVLHLMYIVGCSKNLEKERKLLKDDLFFAAWNGNTERTEAILAKSSAGDINARDQYEATPLMYAAYKNHPGVVGILLKHNADPNMQDHLGLTPLMQAVKYNHSPESTRVLLLHGVDLEMKDRSGTTALIFAASNGNPLIMRLLIAHGASVNVKNASGLTPLMVAAQMGHYEAIRQLLLAGADVRPTRFDGDALDFAKRQGNAEIIALLRVFGAVEPLPFGLDALLRL</sequence>
<dbReference type="PROSITE" id="PS50088">
    <property type="entry name" value="ANK_REPEAT"/>
    <property type="match status" value="4"/>
</dbReference>
<reference evidence="5" key="1">
    <citation type="journal article" date="2015" name="PeerJ">
        <title>First genomic representation of candidate bacterial phylum KSB3 points to enhanced environmental sensing as a trigger of wastewater bulking.</title>
        <authorList>
            <person name="Sekiguchi Y."/>
            <person name="Ohashi A."/>
            <person name="Parks D.H."/>
            <person name="Yamauchi T."/>
            <person name="Tyson G.W."/>
            <person name="Hugenholtz P."/>
        </authorList>
    </citation>
    <scope>NUCLEOTIDE SEQUENCE [LARGE SCALE GENOMIC DNA]</scope>
</reference>
<keyword evidence="4" id="KW-0812">Transmembrane</keyword>
<dbReference type="InterPro" id="IPR002110">
    <property type="entry name" value="Ankyrin_rpt"/>
</dbReference>
<keyword evidence="1" id="KW-0677">Repeat</keyword>
<feature type="repeat" description="ANK" evidence="3">
    <location>
        <begin position="175"/>
        <end position="202"/>
    </location>
</feature>
<evidence type="ECO:0000256" key="1">
    <source>
        <dbReference type="ARBA" id="ARBA00022737"/>
    </source>
</evidence>
<accession>A0A0S6VVE8</accession>
<dbReference type="PANTHER" id="PTHR24198:SF165">
    <property type="entry name" value="ANKYRIN REPEAT-CONTAINING PROTEIN-RELATED"/>
    <property type="match status" value="1"/>
</dbReference>
<dbReference type="Pfam" id="PF12796">
    <property type="entry name" value="Ank_2"/>
    <property type="match status" value="2"/>
</dbReference>
<dbReference type="PANTHER" id="PTHR24198">
    <property type="entry name" value="ANKYRIN REPEAT AND PROTEIN KINASE DOMAIN-CONTAINING PROTEIN"/>
    <property type="match status" value="1"/>
</dbReference>
<evidence type="ECO:0000256" key="2">
    <source>
        <dbReference type="ARBA" id="ARBA00023043"/>
    </source>
</evidence>
<proteinExistence type="predicted"/>
<dbReference type="SMART" id="SM00248">
    <property type="entry name" value="ANK"/>
    <property type="match status" value="5"/>
</dbReference>
<evidence type="ECO:0000256" key="3">
    <source>
        <dbReference type="PROSITE-ProRule" id="PRU00023"/>
    </source>
</evidence>
<dbReference type="InterPro" id="IPR036770">
    <property type="entry name" value="Ankyrin_rpt-contain_sf"/>
</dbReference>
<keyword evidence="6" id="KW-1185">Reference proteome</keyword>
<dbReference type="HOGENOM" id="CLU_000134_18_0_0"/>
<name>A0A0S6VVE8_9BACT</name>
<keyword evidence="4" id="KW-0472">Membrane</keyword>
<dbReference type="AlphaFoldDB" id="A0A0S6VVE8"/>
<gene>
    <name evidence="5" type="ORF">U14_00199</name>
</gene>
<dbReference type="STRING" id="1499966.U14_00199"/>
<evidence type="ECO:0000256" key="4">
    <source>
        <dbReference type="SAM" id="Phobius"/>
    </source>
</evidence>
<feature type="repeat" description="ANK" evidence="3">
    <location>
        <begin position="108"/>
        <end position="141"/>
    </location>
</feature>
<dbReference type="PROSITE" id="PS50297">
    <property type="entry name" value="ANK_REP_REGION"/>
    <property type="match status" value="4"/>
</dbReference>
<dbReference type="Proteomes" id="UP000030700">
    <property type="component" value="Unassembled WGS sequence"/>
</dbReference>
<feature type="repeat" description="ANK" evidence="3">
    <location>
        <begin position="75"/>
        <end position="107"/>
    </location>
</feature>
<evidence type="ECO:0000313" key="6">
    <source>
        <dbReference type="Proteomes" id="UP000030700"/>
    </source>
</evidence>
<dbReference type="EMBL" id="DF820455">
    <property type="protein sequence ID" value="GAK48982.1"/>
    <property type="molecule type" value="Genomic_DNA"/>
</dbReference>
<dbReference type="SUPFAM" id="SSF48403">
    <property type="entry name" value="Ankyrin repeat"/>
    <property type="match status" value="1"/>
</dbReference>
<keyword evidence="4" id="KW-1133">Transmembrane helix</keyword>
<organism evidence="5">
    <name type="scientific">Candidatus Moduliflexus flocculans</name>
    <dbReference type="NCBI Taxonomy" id="1499966"/>
    <lineage>
        <taxon>Bacteria</taxon>
        <taxon>Candidatus Moduliflexota</taxon>
        <taxon>Candidatus Moduliflexia</taxon>
        <taxon>Candidatus Moduliflexales</taxon>
        <taxon>Candidatus Moduliflexaceae</taxon>
    </lineage>
</organism>
<protein>
    <submittedName>
        <fullName evidence="5">Pfs, NACHT and Ankyrin domain protein</fullName>
    </submittedName>
</protein>
<feature type="repeat" description="ANK" evidence="3">
    <location>
        <begin position="142"/>
        <end position="174"/>
    </location>
</feature>
<keyword evidence="2 3" id="KW-0040">ANK repeat</keyword>